<proteinExistence type="predicted"/>
<gene>
    <name evidence="1" type="ORF">S01H4_54175</name>
</gene>
<accession>X1CTW8</accession>
<organism evidence="1">
    <name type="scientific">marine sediment metagenome</name>
    <dbReference type="NCBI Taxonomy" id="412755"/>
    <lineage>
        <taxon>unclassified sequences</taxon>
        <taxon>metagenomes</taxon>
        <taxon>ecological metagenomes</taxon>
    </lineage>
</organism>
<feature type="non-terminal residue" evidence="1">
    <location>
        <position position="208"/>
    </location>
</feature>
<protein>
    <submittedName>
        <fullName evidence="1">Uncharacterized protein</fullName>
    </submittedName>
</protein>
<dbReference type="EMBL" id="BART01031154">
    <property type="protein sequence ID" value="GAH11252.1"/>
    <property type="molecule type" value="Genomic_DNA"/>
</dbReference>
<reference evidence="1" key="1">
    <citation type="journal article" date="2014" name="Front. Microbiol.">
        <title>High frequency of phylogenetically diverse reductive dehalogenase-homologous genes in deep subseafloor sedimentary metagenomes.</title>
        <authorList>
            <person name="Kawai M."/>
            <person name="Futagami T."/>
            <person name="Toyoda A."/>
            <person name="Takaki Y."/>
            <person name="Nishi S."/>
            <person name="Hori S."/>
            <person name="Arai W."/>
            <person name="Tsubouchi T."/>
            <person name="Morono Y."/>
            <person name="Uchiyama I."/>
            <person name="Ito T."/>
            <person name="Fujiyama A."/>
            <person name="Inagaki F."/>
            <person name="Takami H."/>
        </authorList>
    </citation>
    <scope>NUCLEOTIDE SEQUENCE</scope>
    <source>
        <strain evidence="1">Expedition CK06-06</strain>
    </source>
</reference>
<dbReference type="AlphaFoldDB" id="X1CTW8"/>
<name>X1CTW8_9ZZZZ</name>
<comment type="caution">
    <text evidence="1">The sequence shown here is derived from an EMBL/GenBank/DDBJ whole genome shotgun (WGS) entry which is preliminary data.</text>
</comment>
<evidence type="ECO:0000313" key="1">
    <source>
        <dbReference type="EMBL" id="GAH11252.1"/>
    </source>
</evidence>
<sequence length="208" mass="22235">MKHRSLFTTLLAVLATSLATTATQAQEVTLDGFYDSSNTAEVNAYSNTESVDWTNGHGTENDYWYDGSGASTIQATIRYGSGTLAGDTSGNTYFFLYVEAPLEVKGMSWSLDTGDLTDYYMYVLGGGHIHQDKDGNLDLGHISKLEYGTATGSEKVEFGNYTGEFSEDGLISGDIDGGGPGVIGLADSIDYLLANPHLLQDENGGTFD</sequence>